<dbReference type="OMA" id="KCKEPVA"/>
<protein>
    <submittedName>
        <fullName evidence="5">GRAS family transcription factor</fullName>
    </submittedName>
</protein>
<proteinExistence type="inferred from homology"/>
<name>A0A0K9PQJ0_ZOSMR</name>
<keyword evidence="6" id="KW-1185">Reference proteome</keyword>
<evidence type="ECO:0000256" key="3">
    <source>
        <dbReference type="PROSITE-ProRule" id="PRU01191"/>
    </source>
</evidence>
<evidence type="ECO:0000256" key="2">
    <source>
        <dbReference type="ARBA" id="ARBA00023163"/>
    </source>
</evidence>
<evidence type="ECO:0000256" key="4">
    <source>
        <dbReference type="SAM" id="MobiDB-lite"/>
    </source>
</evidence>
<keyword evidence="1" id="KW-0805">Transcription regulation</keyword>
<dbReference type="PROSITE" id="PS50985">
    <property type="entry name" value="GRAS"/>
    <property type="match status" value="1"/>
</dbReference>
<reference evidence="6" key="1">
    <citation type="journal article" date="2016" name="Nature">
        <title>The genome of the seagrass Zostera marina reveals angiosperm adaptation to the sea.</title>
        <authorList>
            <person name="Olsen J.L."/>
            <person name="Rouze P."/>
            <person name="Verhelst B."/>
            <person name="Lin Y.-C."/>
            <person name="Bayer T."/>
            <person name="Collen J."/>
            <person name="Dattolo E."/>
            <person name="De Paoli E."/>
            <person name="Dittami S."/>
            <person name="Maumus F."/>
            <person name="Michel G."/>
            <person name="Kersting A."/>
            <person name="Lauritano C."/>
            <person name="Lohaus R."/>
            <person name="Toepel M."/>
            <person name="Tonon T."/>
            <person name="Vanneste K."/>
            <person name="Amirebrahimi M."/>
            <person name="Brakel J."/>
            <person name="Bostroem C."/>
            <person name="Chovatia M."/>
            <person name="Grimwood J."/>
            <person name="Jenkins J.W."/>
            <person name="Jueterbock A."/>
            <person name="Mraz A."/>
            <person name="Stam W.T."/>
            <person name="Tice H."/>
            <person name="Bornberg-Bauer E."/>
            <person name="Green P.J."/>
            <person name="Pearson G.A."/>
            <person name="Procaccini G."/>
            <person name="Duarte C.M."/>
            <person name="Schmutz J."/>
            <person name="Reusch T.B.H."/>
            <person name="Van de Peer Y."/>
        </authorList>
    </citation>
    <scope>NUCLEOTIDE SEQUENCE [LARGE SCALE GENOMIC DNA]</scope>
    <source>
        <strain evidence="6">cv. Finnish</strain>
    </source>
</reference>
<dbReference type="GO" id="GO:0003700">
    <property type="term" value="F:DNA-binding transcription factor activity"/>
    <property type="evidence" value="ECO:0000318"/>
    <property type="project" value="GO_Central"/>
</dbReference>
<dbReference type="STRING" id="29655.A0A0K9PQJ0"/>
<accession>A0A0K9PQJ0</accession>
<dbReference type="InterPro" id="IPR005202">
    <property type="entry name" value="TF_GRAS"/>
</dbReference>
<sequence length="497" mass="55571">MNQVQFHATQPFQSLNDASSNDDSQLGIIPEQYSTPDSLGASGYLINSSPSTIGFTSTDGSPLSQEIMLENYGSPAGGFCVSEDTSHLKNKIRELEIAMLGPEEFTGTNSLYSELNVPKVIDYGDLKQTLIACAKAIANDDMMITEMLLKQLEKMVSVSGDPLKRLGAYVYEGLLAKLASSGSSIYKALRCKEPISTDLLSYMHILFDVCPYFKFGYMSANGAIAEALRGENSVHIIDFQIAMGSQWVTLIRALAQQPGGPPHLRITGIDDPVSKYARGGDLNLVGEKLASLAESCNVPFEFHPVPVFGWEVKIEHLEIRHGEALAINFAFQLHHMPDESVNTWNHRDRIIRMAKSLSPRVVTLVEQESNTNTASFYSRFLETIDFYTAMFETIDATQLTRDNVERIHAEQHCVARDIVNIIACEGVERVERHELLTKWKTRFTMAGFKMVPLSPFVNSKIKLLLENYNENFRLVEDDGALYLGWKNRKMVSSCAWR</sequence>
<comment type="caution">
    <text evidence="5">The sequence shown here is derived from an EMBL/GenBank/DDBJ whole genome shotgun (WGS) entry which is preliminary data.</text>
</comment>
<keyword evidence="2" id="KW-0804">Transcription</keyword>
<feature type="compositionally biased region" description="Polar residues" evidence="4">
    <location>
        <begin position="1"/>
        <end position="24"/>
    </location>
</feature>
<dbReference type="EMBL" id="LFYR01000684">
    <property type="protein sequence ID" value="KMZ71214.1"/>
    <property type="molecule type" value="Genomic_DNA"/>
</dbReference>
<dbReference type="PANTHER" id="PTHR31636">
    <property type="entry name" value="OSJNBA0084A10.13 PROTEIN-RELATED"/>
    <property type="match status" value="1"/>
</dbReference>
<comment type="caution">
    <text evidence="3">Lacks conserved residue(s) required for the propagation of feature annotation.</text>
</comment>
<dbReference type="Pfam" id="PF03514">
    <property type="entry name" value="GRAS"/>
    <property type="match status" value="1"/>
</dbReference>
<feature type="region of interest" description="SAW" evidence="3">
    <location>
        <begin position="423"/>
        <end position="497"/>
    </location>
</feature>
<feature type="region of interest" description="VHIID" evidence="3">
    <location>
        <begin position="203"/>
        <end position="268"/>
    </location>
</feature>
<dbReference type="AlphaFoldDB" id="A0A0K9PQJ0"/>
<dbReference type="GO" id="GO:0006355">
    <property type="term" value="P:regulation of DNA-templated transcription"/>
    <property type="evidence" value="ECO:0000318"/>
    <property type="project" value="GO_Central"/>
</dbReference>
<dbReference type="Proteomes" id="UP000036987">
    <property type="component" value="Unassembled WGS sequence"/>
</dbReference>
<feature type="region of interest" description="Leucine repeat II (LRII)" evidence="3">
    <location>
        <begin position="284"/>
        <end position="316"/>
    </location>
</feature>
<feature type="region of interest" description="Leucine repeat I (LRI)" evidence="3">
    <location>
        <begin position="124"/>
        <end position="184"/>
    </location>
</feature>
<feature type="region of interest" description="Disordered" evidence="4">
    <location>
        <begin position="1"/>
        <end position="32"/>
    </location>
</feature>
<organism evidence="5 6">
    <name type="scientific">Zostera marina</name>
    <name type="common">Eelgrass</name>
    <dbReference type="NCBI Taxonomy" id="29655"/>
    <lineage>
        <taxon>Eukaryota</taxon>
        <taxon>Viridiplantae</taxon>
        <taxon>Streptophyta</taxon>
        <taxon>Embryophyta</taxon>
        <taxon>Tracheophyta</taxon>
        <taxon>Spermatophyta</taxon>
        <taxon>Magnoliopsida</taxon>
        <taxon>Liliopsida</taxon>
        <taxon>Zosteraceae</taxon>
        <taxon>Zostera</taxon>
    </lineage>
</organism>
<evidence type="ECO:0000313" key="5">
    <source>
        <dbReference type="EMBL" id="KMZ71214.1"/>
    </source>
</evidence>
<feature type="short sequence motif" description="VHIID" evidence="3">
    <location>
        <begin position="234"/>
        <end position="238"/>
    </location>
</feature>
<evidence type="ECO:0000313" key="6">
    <source>
        <dbReference type="Proteomes" id="UP000036987"/>
    </source>
</evidence>
<comment type="similarity">
    <text evidence="3">Belongs to the GRAS family.</text>
</comment>
<dbReference type="GO" id="GO:0005634">
    <property type="term" value="C:nucleus"/>
    <property type="evidence" value="ECO:0000318"/>
    <property type="project" value="GO_Central"/>
</dbReference>
<dbReference type="OrthoDB" id="593669at2759"/>
<gene>
    <name evidence="5" type="ORF">ZOSMA_185G00330</name>
</gene>
<dbReference type="GO" id="GO:0043565">
    <property type="term" value="F:sequence-specific DNA binding"/>
    <property type="evidence" value="ECO:0000318"/>
    <property type="project" value="GO_Central"/>
</dbReference>
<evidence type="ECO:0000256" key="1">
    <source>
        <dbReference type="ARBA" id="ARBA00023015"/>
    </source>
</evidence>